<dbReference type="Pfam" id="PF07963">
    <property type="entry name" value="N_methyl"/>
    <property type="match status" value="1"/>
</dbReference>
<organism evidence="2 3">
    <name type="scientific">Pelagicoccus albus</name>
    <dbReference type="NCBI Taxonomy" id="415222"/>
    <lineage>
        <taxon>Bacteria</taxon>
        <taxon>Pseudomonadati</taxon>
        <taxon>Verrucomicrobiota</taxon>
        <taxon>Opitutia</taxon>
        <taxon>Puniceicoccales</taxon>
        <taxon>Pelagicoccaceae</taxon>
        <taxon>Pelagicoccus</taxon>
    </lineage>
</organism>
<evidence type="ECO:0000313" key="2">
    <source>
        <dbReference type="EMBL" id="MBC2605383.1"/>
    </source>
</evidence>
<dbReference type="SUPFAM" id="SSF54523">
    <property type="entry name" value="Pili subunits"/>
    <property type="match status" value="1"/>
</dbReference>
<comment type="caution">
    <text evidence="2">The sequence shown here is derived from an EMBL/GenBank/DDBJ whole genome shotgun (WGS) entry which is preliminary data.</text>
</comment>
<gene>
    <name evidence="2" type="ORF">H5P27_04935</name>
</gene>
<dbReference type="EMBL" id="JACHVC010000006">
    <property type="protein sequence ID" value="MBC2605383.1"/>
    <property type="molecule type" value="Genomic_DNA"/>
</dbReference>
<dbReference type="InterPro" id="IPR012902">
    <property type="entry name" value="N_methyl_site"/>
</dbReference>
<dbReference type="NCBIfam" id="TIGR02532">
    <property type="entry name" value="IV_pilin_GFxxxE"/>
    <property type="match status" value="1"/>
</dbReference>
<keyword evidence="3" id="KW-1185">Reference proteome</keyword>
<keyword evidence="1" id="KW-0812">Transmembrane</keyword>
<dbReference type="RefSeq" id="WP_185659263.1">
    <property type="nucleotide sequence ID" value="NZ_CAWPOO010000006.1"/>
</dbReference>
<sequence length="238" mass="25877">MKGRLKSGFTLFELLVTLTVITVIAAAGFLSIARGTDERSLEKAADMLHSMVRIARTQAITNGVHSRLIISLDQSDASSYLRKVGVVIEASDQGYWKAVERGVVLPEGVYVVPQSGSVSFTSDWPATGRRSIYRKTNTESDDSAIYDYEYPLQDEVSEDSGTSWLCIQFSPNGRLSSAEWGGGGLVPVSNQLVLAKGNWDGSKVAFRSAADFIAIAFKQSGSSYQTQETELVDDEVES</sequence>
<proteinExistence type="predicted"/>
<name>A0A7X1B6K4_9BACT</name>
<accession>A0A7X1B6K4</accession>
<evidence type="ECO:0000313" key="3">
    <source>
        <dbReference type="Proteomes" id="UP000526501"/>
    </source>
</evidence>
<reference evidence="2 3" key="1">
    <citation type="submission" date="2020-07" db="EMBL/GenBank/DDBJ databases">
        <authorList>
            <person name="Feng X."/>
        </authorList>
    </citation>
    <scope>NUCLEOTIDE SEQUENCE [LARGE SCALE GENOMIC DNA]</scope>
    <source>
        <strain evidence="2 3">JCM23202</strain>
    </source>
</reference>
<keyword evidence="1" id="KW-0472">Membrane</keyword>
<feature type="transmembrane region" description="Helical" evidence="1">
    <location>
        <begin position="12"/>
        <end position="33"/>
    </location>
</feature>
<dbReference type="Proteomes" id="UP000526501">
    <property type="component" value="Unassembled WGS sequence"/>
</dbReference>
<evidence type="ECO:0000256" key="1">
    <source>
        <dbReference type="SAM" id="Phobius"/>
    </source>
</evidence>
<dbReference type="InterPro" id="IPR045584">
    <property type="entry name" value="Pilin-like"/>
</dbReference>
<dbReference type="AlphaFoldDB" id="A0A7X1B6K4"/>
<protein>
    <submittedName>
        <fullName evidence="2">Prepilin-type N-terminal cleavage/methylation domain-containing protein</fullName>
    </submittedName>
</protein>
<keyword evidence="1" id="KW-1133">Transmembrane helix</keyword>